<sequence>MQQAAQDYSRLTQLLRGARRARSPRSLGLDVLPIAIQIAEETIRRQFLDQTSLESADLRTGLIVYRSSEIEICLVEVRADNTFLISSFPSTHLFLEPLFSAATIYASSSPVSALTTQIRLTPVHDWADFSGGILLPPGFGLALPEGSRSLSFQARLLGSSNLSHVVCGRTLQSTGIRLESSTPYRLAAILDAARDLPCDSLDRAASALVETDLFFLKARARKRLGSRP</sequence>
<dbReference type="STRING" id="265719.SAMN04488509_1064"/>
<dbReference type="Proteomes" id="UP000199603">
    <property type="component" value="Unassembled WGS sequence"/>
</dbReference>
<keyword evidence="2" id="KW-1185">Reference proteome</keyword>
<dbReference type="AlphaFoldDB" id="A0A1G6X468"/>
<gene>
    <name evidence="1" type="ORF">SAMN04488509_1064</name>
</gene>
<name>A0A1G6X468_9GAMM</name>
<accession>A0A1G6X468</accession>
<evidence type="ECO:0000313" key="1">
    <source>
        <dbReference type="EMBL" id="SDD72207.1"/>
    </source>
</evidence>
<reference evidence="1 2" key="1">
    <citation type="submission" date="2016-10" db="EMBL/GenBank/DDBJ databases">
        <authorList>
            <person name="de Groot N.N."/>
        </authorList>
    </citation>
    <scope>NUCLEOTIDE SEQUENCE [LARGE SCALE GENOMIC DNA]</scope>
    <source>
        <strain evidence="1 2">DSM 16957</strain>
    </source>
</reference>
<organism evidence="1 2">
    <name type="scientific">Aquimonas voraii</name>
    <dbReference type="NCBI Taxonomy" id="265719"/>
    <lineage>
        <taxon>Bacteria</taxon>
        <taxon>Pseudomonadati</taxon>
        <taxon>Pseudomonadota</taxon>
        <taxon>Gammaproteobacteria</taxon>
        <taxon>Lysobacterales</taxon>
        <taxon>Lysobacteraceae</taxon>
        <taxon>Aquimonas</taxon>
    </lineage>
</organism>
<proteinExistence type="predicted"/>
<dbReference type="EMBL" id="FNAG01000006">
    <property type="protein sequence ID" value="SDD72207.1"/>
    <property type="molecule type" value="Genomic_DNA"/>
</dbReference>
<evidence type="ECO:0000313" key="2">
    <source>
        <dbReference type="Proteomes" id="UP000199603"/>
    </source>
</evidence>
<protein>
    <submittedName>
        <fullName evidence="1">Uncharacterized protein</fullName>
    </submittedName>
</protein>